<accession>A0A6J1CM87</accession>
<reference evidence="5" key="1">
    <citation type="submission" date="2025-08" db="UniProtKB">
        <authorList>
            <consortium name="RefSeq"/>
        </authorList>
    </citation>
    <scope>IDENTIFICATION</scope>
    <source>
        <strain evidence="5">OHB3-1</strain>
    </source>
</reference>
<dbReference type="GO" id="GO:0006886">
    <property type="term" value="P:intracellular protein transport"/>
    <property type="evidence" value="ECO:0007669"/>
    <property type="project" value="UniProtKB-UniRule"/>
</dbReference>
<dbReference type="InterPro" id="IPR032914">
    <property type="entry name" value="Vam6/VPS39/TRAP1"/>
</dbReference>
<evidence type="ECO:0000256" key="2">
    <source>
        <dbReference type="SAM" id="MobiDB-lite"/>
    </source>
</evidence>
<dbReference type="PANTHER" id="PTHR12894:SF43">
    <property type="entry name" value="VACUOLAR SORTING PROTEIN 3"/>
    <property type="match status" value="1"/>
</dbReference>
<evidence type="ECO:0000259" key="3">
    <source>
        <dbReference type="PROSITE" id="PS50219"/>
    </source>
</evidence>
<feature type="repeat" description="CHCR" evidence="1">
    <location>
        <begin position="736"/>
        <end position="913"/>
    </location>
</feature>
<dbReference type="GO" id="GO:0005737">
    <property type="term" value="C:cytoplasm"/>
    <property type="evidence" value="ECO:0007669"/>
    <property type="project" value="TreeGrafter"/>
</dbReference>
<organism evidence="4 5">
    <name type="scientific">Momordica charantia</name>
    <name type="common">Bitter gourd</name>
    <name type="synonym">Balsam pear</name>
    <dbReference type="NCBI Taxonomy" id="3673"/>
    <lineage>
        <taxon>Eukaryota</taxon>
        <taxon>Viridiplantae</taxon>
        <taxon>Streptophyta</taxon>
        <taxon>Embryophyta</taxon>
        <taxon>Tracheophyta</taxon>
        <taxon>Spermatophyta</taxon>
        <taxon>Magnoliopsida</taxon>
        <taxon>eudicotyledons</taxon>
        <taxon>Gunneridae</taxon>
        <taxon>Pentapetalae</taxon>
        <taxon>rosids</taxon>
        <taxon>fabids</taxon>
        <taxon>Cucurbitales</taxon>
        <taxon>Cucurbitaceae</taxon>
        <taxon>Momordiceae</taxon>
        <taxon>Momordica</taxon>
    </lineage>
</organism>
<dbReference type="InterPro" id="IPR000547">
    <property type="entry name" value="Clathrin_H-chain/VPS_repeat"/>
</dbReference>
<evidence type="ECO:0000313" key="5">
    <source>
        <dbReference type="RefSeq" id="XP_022142461.1"/>
    </source>
</evidence>
<proteinExistence type="predicted"/>
<dbReference type="PROSITE" id="PS50219">
    <property type="entry name" value="CNH"/>
    <property type="match status" value="1"/>
</dbReference>
<dbReference type="Proteomes" id="UP000504603">
    <property type="component" value="Unplaced"/>
</dbReference>
<dbReference type="PANTHER" id="PTHR12894">
    <property type="entry name" value="CNH DOMAIN CONTAINING"/>
    <property type="match status" value="1"/>
</dbReference>
<feature type="region of interest" description="Disordered" evidence="2">
    <location>
        <begin position="1"/>
        <end position="23"/>
    </location>
</feature>
<dbReference type="InterPro" id="IPR001180">
    <property type="entry name" value="CNH_dom"/>
</dbReference>
<dbReference type="KEGG" id="mcha:111012580"/>
<keyword evidence="5" id="KW-0675">Receptor</keyword>
<dbReference type="InterPro" id="IPR036322">
    <property type="entry name" value="WD40_repeat_dom_sf"/>
</dbReference>
<dbReference type="SUPFAM" id="SSF50978">
    <property type="entry name" value="WD40 repeat-like"/>
    <property type="match status" value="1"/>
</dbReference>
<dbReference type="Pfam" id="PF00780">
    <property type="entry name" value="CNH"/>
    <property type="match status" value="1"/>
</dbReference>
<dbReference type="GO" id="GO:0006914">
    <property type="term" value="P:autophagy"/>
    <property type="evidence" value="ECO:0007669"/>
    <property type="project" value="TreeGrafter"/>
</dbReference>
<dbReference type="GO" id="GO:0016020">
    <property type="term" value="C:membrane"/>
    <property type="evidence" value="ECO:0007669"/>
    <property type="project" value="TreeGrafter"/>
</dbReference>
<dbReference type="PROSITE" id="PS50236">
    <property type="entry name" value="CHCR"/>
    <property type="match status" value="1"/>
</dbReference>
<dbReference type="OrthoDB" id="10258882at2759"/>
<sequence length="1053" mass="117334">MLRIGRTNSAASIPSSSSINGGSEVASRRTNLLLAHSMAKPNSRTWAVLEPLAEEFDISNHFRTSIRSLSLSTVSDSETLIYAGTKSGALILFSVTPKYSNSCAFGSEPADSDASRIVSSSERVSLVRSVAVSVSPVVRLHVLRGIERVLVLCSDGFLYIVDSLLLLPAKRLTSLKGVSLIAKRIRSSESECSNLYERVDGNSGFTSSGQRFLQRLGGGIRTNGLKIKDSESPREESNCVFAALIGKRLILFEVVLGRPTGRSDRDIGDANESLLILKEVPCNEGVSTMVWLNDSIIVGTANGYYLVSCVTGENSLIFKLPEFSSPPCLKLLRKEWKVLLLVDRVGITVDAYGQPIGGSLVFHDIPTSVAEISAYVVVASSGRLKLYHRNTGSCIQKITFNGNEIESCIVSDEEDGSGDVIAIAVTNKVMCYQKLPCDEQIKDLLRRKNFKEAISLAEDLECAGEMSKDMLYFVHAQIGFLLLFDLQFEEAVNHFLQSETMQPSEIFPFVMKDPNRWSLLIPRNRYWAMHPPPAPFEDVIDDGLLAIQRATFLKKVGVETAVNDDFLLNPPSRSDLLESAVKHIIRYLEASRHKDLMSAVREGVDTLLMCLYRTLNSIDKMEKLASSANSCVVEELETLLDDSGHLRTLAFLYASKGMSSKALAIWRILGRNYSSHLLKDSSMDEGALDNNVVDISGKEMAAAEASKILEESSDQALVLQHLGWIADINQHFAIQILTSEKRSSQLSPDDIVRAIDPRKVEILQRYLQWLIEDQESCDPQFHSLYALSLAKSAIEVESTQNLDPGGSEDTKIYDLRTKSIFEQPIHERLQIFLQSSDLYDPEEVLDLIEGSELWLEKAILYRKLGQEAIVLRILALKLEDSEAAEQYCAEIGRSDAYMQLLDMYLDPQNGKEPMFKAAVRLLHNHGESLDPLQVLEALSSDVPLQIASETILRMLRARLHHHCQGQIVHNVSRALDIEARLARLEERSRHVQINDESLCDSCHARLGTKLFAMYPDDTIVCYKCYRRQGESTSVTGRNFKQDILIKPGWLVME</sequence>
<dbReference type="InterPro" id="IPR019452">
    <property type="entry name" value="VPS39/TGF_beta_rcpt-assoc_1"/>
</dbReference>
<dbReference type="Pfam" id="PF10366">
    <property type="entry name" value="Vps39_1"/>
    <property type="match status" value="1"/>
</dbReference>
<keyword evidence="4" id="KW-1185">Reference proteome</keyword>
<dbReference type="Pfam" id="PF10367">
    <property type="entry name" value="zf-Vps39_C"/>
    <property type="match status" value="1"/>
</dbReference>
<gene>
    <name evidence="5" type="primary">LOC111012580</name>
</gene>
<dbReference type="AlphaFoldDB" id="A0A6J1CM87"/>
<dbReference type="GeneID" id="111012580"/>
<evidence type="ECO:0000313" key="4">
    <source>
        <dbReference type="Proteomes" id="UP000504603"/>
    </source>
</evidence>
<evidence type="ECO:0000256" key="1">
    <source>
        <dbReference type="PROSITE-ProRule" id="PRU01006"/>
    </source>
</evidence>
<dbReference type="GO" id="GO:0034058">
    <property type="term" value="P:endosomal vesicle fusion"/>
    <property type="evidence" value="ECO:0007669"/>
    <property type="project" value="TreeGrafter"/>
</dbReference>
<dbReference type="RefSeq" id="XP_022142461.1">
    <property type="nucleotide sequence ID" value="XM_022286769.1"/>
</dbReference>
<feature type="domain" description="CNH" evidence="3">
    <location>
        <begin position="63"/>
        <end position="413"/>
    </location>
</feature>
<protein>
    <submittedName>
        <fullName evidence="5">Transforming growth factor-beta receptor-associated protein 1</fullName>
    </submittedName>
</protein>
<feature type="compositionally biased region" description="Low complexity" evidence="2">
    <location>
        <begin position="8"/>
        <end position="23"/>
    </location>
</feature>
<dbReference type="InterPro" id="IPR019453">
    <property type="entry name" value="VPS39/TGFA1_Znf"/>
</dbReference>
<name>A0A6J1CM87_MOMCH</name>